<evidence type="ECO:0000256" key="2">
    <source>
        <dbReference type="ARBA" id="ARBA00022692"/>
    </source>
</evidence>
<evidence type="ECO:0000256" key="3">
    <source>
        <dbReference type="ARBA" id="ARBA00022989"/>
    </source>
</evidence>
<dbReference type="AlphaFoldDB" id="A0A9E7GD44"/>
<evidence type="ECO:0000256" key="1">
    <source>
        <dbReference type="ARBA" id="ARBA00004167"/>
    </source>
</evidence>
<dbReference type="PANTHER" id="PTHR31509">
    <property type="entry name" value="BPS1-LIKE PROTEIN"/>
    <property type="match status" value="1"/>
</dbReference>
<comment type="similarity">
    <text evidence="5">Belongs to the ROH1 family.</text>
</comment>
<dbReference type="GO" id="GO:0016020">
    <property type="term" value="C:membrane"/>
    <property type="evidence" value="ECO:0007669"/>
    <property type="project" value="UniProtKB-SubCell"/>
</dbReference>
<keyword evidence="8" id="KW-1185">Reference proteome</keyword>
<dbReference type="OrthoDB" id="1878996at2759"/>
<sequence>MPTMDYQGSSLPFASIGRSILSIRRDQVHTVDAGRDHDSSALDLDLEGLQKRVAGLFLDLSSSDDELLSLAWVRKLLDGFLVCQEEFRGILIGCSQGRRVNLSRPPLDRLLSDYFDRAVKALDVCNAVRDGIDQLRRWRRHLEIALAALGGGGRTLGEGQLRRARKALTDLAILMIDEKEAGGGSVLTLRNRSFGRASKEPPHHRRAGSGGTAISSSGHHRSLSWSVSRSWSAARQLQTMGNNLTPPRGNEVTATNGLAVPVFTMSSVLFFVMWALVAAIPCQDRGLQTHFWVPRNFSWAASITSLHDRIFEESKRKERKSSCGMLKEIHHMEKCIRHLTELLDPVDFPWTEGKETELRQGVEELAEVCNTMKDGLEQLERQVREVFLRTCQIRSFRRCCVYKSILEEGKIEETMMNQVSSSDDKAGGGASAENPVMVEDAKIKFDLAHCLLFQSCLPSSMLVDFCHISLSELQVHMSTLQKLEECQGEK</sequence>
<dbReference type="EMBL" id="CP097508">
    <property type="protein sequence ID" value="URE12475.1"/>
    <property type="molecule type" value="Genomic_DNA"/>
</dbReference>
<dbReference type="Proteomes" id="UP001055439">
    <property type="component" value="Chromosome 6"/>
</dbReference>
<keyword evidence="3" id="KW-1133">Transmembrane helix</keyword>
<feature type="compositionally biased region" description="Low complexity" evidence="6">
    <location>
        <begin position="212"/>
        <end position="221"/>
    </location>
</feature>
<accession>A0A9E7GD44</accession>
<feature type="region of interest" description="Disordered" evidence="6">
    <location>
        <begin position="195"/>
        <end position="221"/>
    </location>
</feature>
<reference evidence="7" key="1">
    <citation type="submission" date="2022-05" db="EMBL/GenBank/DDBJ databases">
        <title>The Musa troglodytarum L. genome provides insights into the mechanism of non-climacteric behaviour and enrichment of carotenoids.</title>
        <authorList>
            <person name="Wang J."/>
        </authorList>
    </citation>
    <scope>NUCLEOTIDE SEQUENCE</scope>
    <source>
        <tissue evidence="7">Leaf</tissue>
    </source>
</reference>
<evidence type="ECO:0000256" key="6">
    <source>
        <dbReference type="SAM" id="MobiDB-lite"/>
    </source>
</evidence>
<evidence type="ECO:0000256" key="5">
    <source>
        <dbReference type="ARBA" id="ARBA00035114"/>
    </source>
</evidence>
<evidence type="ECO:0000313" key="7">
    <source>
        <dbReference type="EMBL" id="URE12475.1"/>
    </source>
</evidence>
<proteinExistence type="inferred from homology"/>
<keyword evidence="2" id="KW-0812">Transmembrane</keyword>
<comment type="subcellular location">
    <subcellularLocation>
        <location evidence="1">Membrane</location>
        <topology evidence="1">Single-pass membrane protein</topology>
    </subcellularLocation>
</comment>
<evidence type="ECO:0000256" key="4">
    <source>
        <dbReference type="ARBA" id="ARBA00023136"/>
    </source>
</evidence>
<gene>
    <name evidence="7" type="ORF">MUK42_24353</name>
</gene>
<dbReference type="InterPro" id="IPR008511">
    <property type="entry name" value="ROH1-like"/>
</dbReference>
<dbReference type="Pfam" id="PF05633">
    <property type="entry name" value="ROH1-like"/>
    <property type="match status" value="1"/>
</dbReference>
<organism evidence="7 8">
    <name type="scientific">Musa troglodytarum</name>
    <name type="common">fe'i banana</name>
    <dbReference type="NCBI Taxonomy" id="320322"/>
    <lineage>
        <taxon>Eukaryota</taxon>
        <taxon>Viridiplantae</taxon>
        <taxon>Streptophyta</taxon>
        <taxon>Embryophyta</taxon>
        <taxon>Tracheophyta</taxon>
        <taxon>Spermatophyta</taxon>
        <taxon>Magnoliopsida</taxon>
        <taxon>Liliopsida</taxon>
        <taxon>Zingiberales</taxon>
        <taxon>Musaceae</taxon>
        <taxon>Musa</taxon>
    </lineage>
</organism>
<keyword evidence="4" id="KW-0472">Membrane</keyword>
<name>A0A9E7GD44_9LILI</name>
<protein>
    <submittedName>
        <fullName evidence="7">Uncharacterized protein</fullName>
    </submittedName>
</protein>
<evidence type="ECO:0000313" key="8">
    <source>
        <dbReference type="Proteomes" id="UP001055439"/>
    </source>
</evidence>